<keyword evidence="11" id="KW-0378">Hydrolase</keyword>
<feature type="domain" description="PDZ" evidence="18">
    <location>
        <begin position="369"/>
        <end position="462"/>
    </location>
</feature>
<evidence type="ECO:0000256" key="7">
    <source>
        <dbReference type="ARBA" id="ARBA00022670"/>
    </source>
</evidence>
<feature type="active site" description="Charge relay system" evidence="15">
    <location>
        <position position="143"/>
    </location>
</feature>
<keyword evidence="10" id="KW-0574">Periplasm</keyword>
<feature type="active site" description="Charge relay system" evidence="15">
    <location>
        <position position="216"/>
    </location>
</feature>
<dbReference type="Pfam" id="PF00595">
    <property type="entry name" value="PDZ"/>
    <property type="match status" value="1"/>
</dbReference>
<dbReference type="Gene3D" id="2.30.42.10">
    <property type="match status" value="2"/>
</dbReference>
<accession>A0A385Z738</accession>
<dbReference type="Gene3D" id="2.40.10.120">
    <property type="match status" value="1"/>
</dbReference>
<feature type="domain" description="PDZ" evidence="18">
    <location>
        <begin position="255"/>
        <end position="324"/>
    </location>
</feature>
<dbReference type="NCBIfam" id="TIGR02037">
    <property type="entry name" value="degP_htrA_DO"/>
    <property type="match status" value="1"/>
</dbReference>
<feature type="binding site" evidence="16">
    <location>
        <position position="113"/>
    </location>
    <ligand>
        <name>substrate</name>
    </ligand>
</feature>
<dbReference type="InterPro" id="IPR036034">
    <property type="entry name" value="PDZ_sf"/>
</dbReference>
<evidence type="ECO:0000256" key="14">
    <source>
        <dbReference type="ARBA" id="ARBA00032850"/>
    </source>
</evidence>
<feature type="signal peptide" evidence="17">
    <location>
        <begin position="1"/>
        <end position="25"/>
    </location>
</feature>
<evidence type="ECO:0000256" key="3">
    <source>
        <dbReference type="ARBA" id="ARBA00004418"/>
    </source>
</evidence>
<dbReference type="Pfam" id="PF13180">
    <property type="entry name" value="PDZ_2"/>
    <property type="match status" value="1"/>
</dbReference>
<comment type="similarity">
    <text evidence="4">Belongs to the peptidase S1C family.</text>
</comment>
<keyword evidence="7 19" id="KW-0645">Protease</keyword>
<evidence type="ECO:0000256" key="5">
    <source>
        <dbReference type="ARBA" id="ARBA00013035"/>
    </source>
</evidence>
<dbReference type="SUPFAM" id="SSF50156">
    <property type="entry name" value="PDZ domain-like"/>
    <property type="match status" value="2"/>
</dbReference>
<feature type="binding site" evidence="16">
    <location>
        <begin position="214"/>
        <end position="216"/>
    </location>
    <ligand>
        <name>substrate</name>
    </ligand>
</feature>
<feature type="binding site" evidence="16">
    <location>
        <position position="143"/>
    </location>
    <ligand>
        <name>substrate</name>
    </ligand>
</feature>
<evidence type="ECO:0000313" key="19">
    <source>
        <dbReference type="EMBL" id="AYC35119.1"/>
    </source>
</evidence>
<evidence type="ECO:0000256" key="9">
    <source>
        <dbReference type="ARBA" id="ARBA00022737"/>
    </source>
</evidence>
<dbReference type="InterPro" id="IPR009003">
    <property type="entry name" value="Peptidase_S1_PA"/>
</dbReference>
<feature type="chain" id="PRO_5038501329" description="Probable periplasmic serine endoprotease DegP-like" evidence="17">
    <location>
        <begin position="26"/>
        <end position="473"/>
    </location>
</feature>
<dbReference type="GO" id="GO:0042597">
    <property type="term" value="C:periplasmic space"/>
    <property type="evidence" value="ECO:0007669"/>
    <property type="project" value="UniProtKB-SubCell"/>
</dbReference>
<dbReference type="Pfam" id="PF13365">
    <property type="entry name" value="Trypsin_2"/>
    <property type="match status" value="1"/>
</dbReference>
<dbReference type="PROSITE" id="PS50106">
    <property type="entry name" value="PDZ"/>
    <property type="match status" value="2"/>
</dbReference>
<dbReference type="EMBL" id="CP032419">
    <property type="protein sequence ID" value="AYC35119.1"/>
    <property type="molecule type" value="Genomic_DNA"/>
</dbReference>
<dbReference type="RefSeq" id="WP_119895765.1">
    <property type="nucleotide sequence ID" value="NZ_CP032419.1"/>
</dbReference>
<dbReference type="InterPro" id="IPR001940">
    <property type="entry name" value="Peptidase_S1C"/>
</dbReference>
<evidence type="ECO:0000256" key="6">
    <source>
        <dbReference type="ARBA" id="ARBA00013958"/>
    </source>
</evidence>
<feature type="active site" description="Charge relay system" evidence="15">
    <location>
        <position position="113"/>
    </location>
</feature>
<dbReference type="SMART" id="SM00228">
    <property type="entry name" value="PDZ"/>
    <property type="match status" value="2"/>
</dbReference>
<comment type="subcellular location">
    <subcellularLocation>
        <location evidence="3">Periplasm</location>
    </subcellularLocation>
</comment>
<sequence length="473" mass="49609">MASLKSCLSVVAGMLLLSQTLVARAELPDFTPLVEQAAPAVVNISTRQKMPERLAGGPATMPDLEGLPPMFREFFERNMPQAPRSPGGRQREAQSLGSGFIISADGYVLTNNHVVADADEIIVRLSDRSELQAKLIGADPRTDVALLKVEGKSLPTVKLGKSEDLKVGAWVLAIGSPFGFDHSVTAGIVSAKGRSLPNESYVPFIQTDVAINPGNSGGPLFNLDGEVIGINSQIFTRSGGFMGLSFAIPIDVAMDVANQLKSDGKVNRGWLGVVIQEVNKDLAESFGLDKPAGALVAQIMEGGPAAKSGLQVGDVILSLNGQPIVMSADLPHLVGGMKPGAKASMDIVREGSRKTLQVTVGALPAEGEELTASGDSGAERSSNRLGVTVTELSAEDKKALDIKGGVVIKEVLEGPAALIGLRPGDVITHLNNQAIDSVAVFAKVAQALPKNRSVSMRVLREGRASFITFKLAE</sequence>
<keyword evidence="12" id="KW-0720">Serine protease</keyword>
<dbReference type="CDD" id="cd10839">
    <property type="entry name" value="cpPDZ1_DegP-like"/>
    <property type="match status" value="1"/>
</dbReference>
<dbReference type="EC" id="3.4.21.107" evidence="5"/>
<evidence type="ECO:0000256" key="4">
    <source>
        <dbReference type="ARBA" id="ARBA00010541"/>
    </source>
</evidence>
<reference evidence="20" key="1">
    <citation type="submission" date="2018-09" db="EMBL/GenBank/DDBJ databases">
        <authorList>
            <person name="Zhu H."/>
        </authorList>
    </citation>
    <scope>NUCLEOTIDE SEQUENCE [LARGE SCALE GENOMIC DNA]</scope>
    <source>
        <strain evidence="20">K2W31S-8</strain>
    </source>
</reference>
<evidence type="ECO:0000256" key="15">
    <source>
        <dbReference type="PIRSR" id="PIRSR611782-1"/>
    </source>
</evidence>
<evidence type="ECO:0000313" key="20">
    <source>
        <dbReference type="Proteomes" id="UP000265560"/>
    </source>
</evidence>
<evidence type="ECO:0000256" key="10">
    <source>
        <dbReference type="ARBA" id="ARBA00022764"/>
    </source>
</evidence>
<dbReference type="OrthoDB" id="9758917at2"/>
<evidence type="ECO:0000256" key="1">
    <source>
        <dbReference type="ARBA" id="ARBA00001772"/>
    </source>
</evidence>
<dbReference type="GO" id="GO:0004252">
    <property type="term" value="F:serine-type endopeptidase activity"/>
    <property type="evidence" value="ECO:0007669"/>
    <property type="project" value="InterPro"/>
</dbReference>
<protein>
    <recommendedName>
        <fullName evidence="6">Probable periplasmic serine endoprotease DegP-like</fullName>
        <ecNumber evidence="5">3.4.21.107</ecNumber>
    </recommendedName>
    <alternativeName>
        <fullName evidence="14">Protease Do</fullName>
    </alternativeName>
</protein>
<dbReference type="PRINTS" id="PR00834">
    <property type="entry name" value="PROTEASES2C"/>
</dbReference>
<proteinExistence type="inferred from homology"/>
<comment type="catalytic activity">
    <reaction evidence="1">
        <text>Acts on substrates that are at least partially unfolded. The cleavage site P1 residue is normally between a pair of hydrophobic residues, such as Val-|-Val.</text>
        <dbReference type="EC" id="3.4.21.107"/>
    </reaction>
</comment>
<dbReference type="PANTHER" id="PTHR22939">
    <property type="entry name" value="SERINE PROTEASE FAMILY S1C HTRA-RELATED"/>
    <property type="match status" value="1"/>
</dbReference>
<dbReference type="AlphaFoldDB" id="A0A385Z738"/>
<evidence type="ECO:0000259" key="18">
    <source>
        <dbReference type="PROSITE" id="PS50106"/>
    </source>
</evidence>
<dbReference type="KEGG" id="pcav:D3880_16815"/>
<keyword evidence="9" id="KW-0677">Repeat</keyword>
<evidence type="ECO:0000256" key="17">
    <source>
        <dbReference type="SAM" id="SignalP"/>
    </source>
</evidence>
<dbReference type="Proteomes" id="UP000265560">
    <property type="component" value="Chromosome"/>
</dbReference>
<evidence type="ECO:0000256" key="11">
    <source>
        <dbReference type="ARBA" id="ARBA00022801"/>
    </source>
</evidence>
<dbReference type="FunFam" id="2.40.10.120:FF:000007">
    <property type="entry name" value="Periplasmic serine endoprotease DegP-like"/>
    <property type="match status" value="1"/>
</dbReference>
<evidence type="ECO:0000256" key="8">
    <source>
        <dbReference type="ARBA" id="ARBA00022729"/>
    </source>
</evidence>
<keyword evidence="8 17" id="KW-0732">Signal</keyword>
<dbReference type="GO" id="GO:0006508">
    <property type="term" value="P:proteolysis"/>
    <property type="evidence" value="ECO:0007669"/>
    <property type="project" value="UniProtKB-KW"/>
</dbReference>
<dbReference type="InterPro" id="IPR001478">
    <property type="entry name" value="PDZ"/>
</dbReference>
<name>A0A385Z738_9PSED</name>
<dbReference type="PANTHER" id="PTHR22939:SF130">
    <property type="entry name" value="PERIPLASMIC SERINE ENDOPROTEASE DEGP-LIKE-RELATED"/>
    <property type="match status" value="1"/>
</dbReference>
<evidence type="ECO:0000256" key="12">
    <source>
        <dbReference type="ARBA" id="ARBA00022825"/>
    </source>
</evidence>
<dbReference type="InterPro" id="IPR011782">
    <property type="entry name" value="Pept_S1C_Do"/>
</dbReference>
<dbReference type="SUPFAM" id="SSF50494">
    <property type="entry name" value="Trypsin-like serine proteases"/>
    <property type="match status" value="1"/>
</dbReference>
<gene>
    <name evidence="19" type="ORF">D3880_16815</name>
</gene>
<evidence type="ECO:0000256" key="13">
    <source>
        <dbReference type="ARBA" id="ARBA00023016"/>
    </source>
</evidence>
<evidence type="ECO:0000256" key="2">
    <source>
        <dbReference type="ARBA" id="ARBA00002610"/>
    </source>
</evidence>
<organism evidence="19 20">
    <name type="scientific">Pseudomonas cavernae</name>
    <dbReference type="NCBI Taxonomy" id="2320867"/>
    <lineage>
        <taxon>Bacteria</taxon>
        <taxon>Pseudomonadati</taxon>
        <taxon>Pseudomonadota</taxon>
        <taxon>Gammaproteobacteria</taxon>
        <taxon>Pseudomonadales</taxon>
        <taxon>Pseudomonadaceae</taxon>
        <taxon>Pseudomonas</taxon>
    </lineage>
</organism>
<keyword evidence="13" id="KW-0346">Stress response</keyword>
<comment type="function">
    <text evidence="2">Might be efficient in the degradation of transiently denatured and unfolded proteins which accumulate in the periplasm following stress conditions.</text>
</comment>
<keyword evidence="20" id="KW-1185">Reference proteome</keyword>
<evidence type="ECO:0000256" key="16">
    <source>
        <dbReference type="PIRSR" id="PIRSR611782-2"/>
    </source>
</evidence>